<name>A0A9D3N5Z3_9TELE</name>
<dbReference type="AlphaFoldDB" id="A0A9D3N5Z3"/>
<comment type="caution">
    <text evidence="1">The sequence shown here is derived from an EMBL/GenBank/DDBJ whole genome shotgun (WGS) entry which is preliminary data.</text>
</comment>
<evidence type="ECO:0000313" key="1">
    <source>
        <dbReference type="EMBL" id="KAG7315017.1"/>
    </source>
</evidence>
<reference evidence="1 2" key="1">
    <citation type="submission" date="2021-06" db="EMBL/GenBank/DDBJ databases">
        <title>Chromosome-level genome assembly of the red-tail catfish (Hemibagrus wyckioides).</title>
        <authorList>
            <person name="Shao F."/>
        </authorList>
    </citation>
    <scope>NUCLEOTIDE SEQUENCE [LARGE SCALE GENOMIC DNA]</scope>
    <source>
        <strain evidence="1">EC202008001</strain>
        <tissue evidence="1">Blood</tissue>
    </source>
</reference>
<keyword evidence="2" id="KW-1185">Reference proteome</keyword>
<dbReference type="Proteomes" id="UP000824219">
    <property type="component" value="Linkage Group LG27"/>
</dbReference>
<sequence length="97" mass="10936">MLGNFLGSPWRVRFSIERESRSSRVNTDTRLCEKLNLLMIFCFSRSAAALVKQLEGLIKSQIRKKRKQDGGEIIKNEDEMAEAGETGIRAPRLAPGI</sequence>
<gene>
    <name evidence="1" type="ORF">KOW79_021105</name>
</gene>
<dbReference type="EMBL" id="JAHKSW010000027">
    <property type="protein sequence ID" value="KAG7315017.1"/>
    <property type="molecule type" value="Genomic_DNA"/>
</dbReference>
<proteinExistence type="predicted"/>
<organism evidence="1 2">
    <name type="scientific">Hemibagrus wyckioides</name>
    <dbReference type="NCBI Taxonomy" id="337641"/>
    <lineage>
        <taxon>Eukaryota</taxon>
        <taxon>Metazoa</taxon>
        <taxon>Chordata</taxon>
        <taxon>Craniata</taxon>
        <taxon>Vertebrata</taxon>
        <taxon>Euteleostomi</taxon>
        <taxon>Actinopterygii</taxon>
        <taxon>Neopterygii</taxon>
        <taxon>Teleostei</taxon>
        <taxon>Ostariophysi</taxon>
        <taxon>Siluriformes</taxon>
        <taxon>Bagridae</taxon>
        <taxon>Hemibagrus</taxon>
    </lineage>
</organism>
<evidence type="ECO:0000313" key="2">
    <source>
        <dbReference type="Proteomes" id="UP000824219"/>
    </source>
</evidence>
<protein>
    <submittedName>
        <fullName evidence="1">Uncharacterized protein</fullName>
    </submittedName>
</protein>
<accession>A0A9D3N5Z3</accession>